<dbReference type="Proteomes" id="UP000507245">
    <property type="component" value="Unassembled WGS sequence"/>
</dbReference>
<name>A0A6J5WD98_PRUAR</name>
<dbReference type="EMBL" id="CAEKKB010000001">
    <property type="protein sequence ID" value="CAB4298025.1"/>
    <property type="molecule type" value="Genomic_DNA"/>
</dbReference>
<dbReference type="AlphaFoldDB" id="A0A6J5WD98"/>
<evidence type="ECO:0000313" key="3">
    <source>
        <dbReference type="Proteomes" id="UP000507222"/>
    </source>
</evidence>
<proteinExistence type="predicted"/>
<gene>
    <name evidence="1" type="ORF">CURHAP_LOCUS10416</name>
    <name evidence="2" type="ORF">ORAREDHAP_LOCUS10159</name>
</gene>
<protein>
    <submittedName>
        <fullName evidence="2">Uncharacterized protein</fullName>
    </submittedName>
</protein>
<evidence type="ECO:0000313" key="1">
    <source>
        <dbReference type="EMBL" id="CAB4267641.1"/>
    </source>
</evidence>
<reference evidence="4" key="1">
    <citation type="journal article" date="2020" name="Genome Biol.">
        <title>Gamete binning: chromosome-level and haplotype-resolved genome assembly enabled by high-throughput single-cell sequencing of gamete genomes.</title>
        <authorList>
            <person name="Campoy J.A."/>
            <person name="Sun H."/>
            <person name="Goel M."/>
            <person name="Jiao W.-B."/>
            <person name="Folz-Donahue K."/>
            <person name="Wang N."/>
            <person name="Rubio M."/>
            <person name="Liu C."/>
            <person name="Kukat C."/>
            <person name="Ruiz D."/>
            <person name="Huettel B."/>
            <person name="Schneeberger K."/>
        </authorList>
    </citation>
    <scope>NUCLEOTIDE SEQUENCE [LARGE SCALE GENOMIC DNA]</scope>
    <source>
        <strain evidence="4">cv. Rojo Pasion</strain>
    </source>
</reference>
<dbReference type="Proteomes" id="UP000507222">
    <property type="component" value="Unassembled WGS sequence"/>
</dbReference>
<keyword evidence="4" id="KW-1185">Reference proteome</keyword>
<evidence type="ECO:0000313" key="4">
    <source>
        <dbReference type="Proteomes" id="UP000507245"/>
    </source>
</evidence>
<accession>A0A6J5WD98</accession>
<sequence length="101" mass="11221">MAIAISYLKSKTPLLLSLPKSLELRLYISRHLGAHTTRDIGETKEGMKKGGRFPYIISSMGDPQFLSSHPGAESYFRFSCSKESRISFSNVTVQLKALAII</sequence>
<organism evidence="2 4">
    <name type="scientific">Prunus armeniaca</name>
    <name type="common">Apricot</name>
    <name type="synonym">Armeniaca vulgaris</name>
    <dbReference type="NCBI Taxonomy" id="36596"/>
    <lineage>
        <taxon>Eukaryota</taxon>
        <taxon>Viridiplantae</taxon>
        <taxon>Streptophyta</taxon>
        <taxon>Embryophyta</taxon>
        <taxon>Tracheophyta</taxon>
        <taxon>Spermatophyta</taxon>
        <taxon>Magnoliopsida</taxon>
        <taxon>eudicotyledons</taxon>
        <taxon>Gunneridae</taxon>
        <taxon>Pentapetalae</taxon>
        <taxon>rosids</taxon>
        <taxon>fabids</taxon>
        <taxon>Rosales</taxon>
        <taxon>Rosaceae</taxon>
        <taxon>Amygdaloideae</taxon>
        <taxon>Amygdaleae</taxon>
        <taxon>Prunus</taxon>
    </lineage>
</organism>
<evidence type="ECO:0000313" key="2">
    <source>
        <dbReference type="EMBL" id="CAB4298025.1"/>
    </source>
</evidence>
<dbReference type="EMBL" id="CAEKDK010000001">
    <property type="protein sequence ID" value="CAB4267641.1"/>
    <property type="molecule type" value="Genomic_DNA"/>
</dbReference>
<reference evidence="2 3" key="2">
    <citation type="submission" date="2020-05" db="EMBL/GenBank/DDBJ databases">
        <authorList>
            <person name="Campoy J."/>
            <person name="Schneeberger K."/>
            <person name="Spophaly S."/>
        </authorList>
    </citation>
    <scope>NUCLEOTIDE SEQUENCE [LARGE SCALE GENOMIC DNA]</scope>
    <source>
        <strain evidence="2">PruArmRojPasFocal</strain>
    </source>
</reference>